<accession>A0A9Q0JTG3</accession>
<evidence type="ECO:0000313" key="1">
    <source>
        <dbReference type="EMBL" id="KAJ4946705.1"/>
    </source>
</evidence>
<sequence length="81" mass="9001">MGDKNLGIGVASSNLFNILALQRDGVAKIHLKRLVVSNLLPPLVQLNKACGVTFFLPWYSSRTSVCRLVHIDFGFILETSW</sequence>
<gene>
    <name evidence="1" type="ORF">NE237_000063</name>
</gene>
<organism evidence="1 2">
    <name type="scientific">Protea cynaroides</name>
    <dbReference type="NCBI Taxonomy" id="273540"/>
    <lineage>
        <taxon>Eukaryota</taxon>
        <taxon>Viridiplantae</taxon>
        <taxon>Streptophyta</taxon>
        <taxon>Embryophyta</taxon>
        <taxon>Tracheophyta</taxon>
        <taxon>Spermatophyta</taxon>
        <taxon>Magnoliopsida</taxon>
        <taxon>Proteales</taxon>
        <taxon>Proteaceae</taxon>
        <taxon>Protea</taxon>
    </lineage>
</organism>
<dbReference type="EMBL" id="JAMYWD010000813">
    <property type="protein sequence ID" value="KAJ4946705.1"/>
    <property type="molecule type" value="Genomic_DNA"/>
</dbReference>
<dbReference type="AlphaFoldDB" id="A0A9Q0JTG3"/>
<reference evidence="1" key="1">
    <citation type="journal article" date="2023" name="Plant J.">
        <title>The genome of the king protea, Protea cynaroides.</title>
        <authorList>
            <person name="Chang J."/>
            <person name="Duong T.A."/>
            <person name="Schoeman C."/>
            <person name="Ma X."/>
            <person name="Roodt D."/>
            <person name="Barker N."/>
            <person name="Li Z."/>
            <person name="Van de Peer Y."/>
            <person name="Mizrachi E."/>
        </authorList>
    </citation>
    <scope>NUCLEOTIDE SEQUENCE</scope>
    <source>
        <tissue evidence="1">Young leaves</tissue>
    </source>
</reference>
<dbReference type="Proteomes" id="UP001141806">
    <property type="component" value="Unassembled WGS sequence"/>
</dbReference>
<comment type="caution">
    <text evidence="1">The sequence shown here is derived from an EMBL/GenBank/DDBJ whole genome shotgun (WGS) entry which is preliminary data.</text>
</comment>
<evidence type="ECO:0000313" key="2">
    <source>
        <dbReference type="Proteomes" id="UP001141806"/>
    </source>
</evidence>
<proteinExistence type="predicted"/>
<keyword evidence="2" id="KW-1185">Reference proteome</keyword>
<protein>
    <submittedName>
        <fullName evidence="1">Uncharacterized protein</fullName>
    </submittedName>
</protein>
<name>A0A9Q0JTG3_9MAGN</name>